<dbReference type="AlphaFoldDB" id="A0A845QGP3"/>
<organism evidence="9 10">
    <name type="scientific">Anaerotruncus colihominis</name>
    <dbReference type="NCBI Taxonomy" id="169435"/>
    <lineage>
        <taxon>Bacteria</taxon>
        <taxon>Bacillati</taxon>
        <taxon>Bacillota</taxon>
        <taxon>Clostridia</taxon>
        <taxon>Eubacteriales</taxon>
        <taxon>Oscillospiraceae</taxon>
        <taxon>Anaerotruncus</taxon>
    </lineage>
</organism>
<keyword evidence="6" id="KW-0449">Lipoprotein</keyword>
<evidence type="ECO:0000256" key="2">
    <source>
        <dbReference type="ARBA" id="ARBA00008610"/>
    </source>
</evidence>
<evidence type="ECO:0000259" key="8">
    <source>
        <dbReference type="Pfam" id="PF02608"/>
    </source>
</evidence>
<keyword evidence="3" id="KW-1003">Cell membrane</keyword>
<comment type="subcellular location">
    <subcellularLocation>
        <location evidence="1">Cell membrane</location>
        <topology evidence="1">Lipid-anchor</topology>
    </subcellularLocation>
</comment>
<dbReference type="PANTHER" id="PTHR34296:SF2">
    <property type="entry name" value="ABC TRANSPORTER GUANOSINE-BINDING PROTEIN NUPN"/>
    <property type="match status" value="1"/>
</dbReference>
<dbReference type="Pfam" id="PF02608">
    <property type="entry name" value="Bmp"/>
    <property type="match status" value="1"/>
</dbReference>
<evidence type="ECO:0000256" key="1">
    <source>
        <dbReference type="ARBA" id="ARBA00004193"/>
    </source>
</evidence>
<reference evidence="9 10" key="1">
    <citation type="submission" date="2018-08" db="EMBL/GenBank/DDBJ databases">
        <title>Murine metabolic-syndrome-specific gut microbial biobank.</title>
        <authorList>
            <person name="Liu C."/>
        </authorList>
    </citation>
    <scope>NUCLEOTIDE SEQUENCE [LARGE SCALE GENOMIC DNA]</scope>
    <source>
        <strain evidence="9 10">28</strain>
    </source>
</reference>
<comment type="caution">
    <text evidence="9">The sequence shown here is derived from an EMBL/GenBank/DDBJ whole genome shotgun (WGS) entry which is preliminary data.</text>
</comment>
<comment type="similarity">
    <text evidence="2">Belongs to the BMP lipoprotein family.</text>
</comment>
<dbReference type="EMBL" id="QXWK01000008">
    <property type="protein sequence ID" value="NBH61029.1"/>
    <property type="molecule type" value="Genomic_DNA"/>
</dbReference>
<keyword evidence="10" id="KW-1185">Reference proteome</keyword>
<name>A0A845QGP3_9FIRM</name>
<dbReference type="PANTHER" id="PTHR34296">
    <property type="entry name" value="TRANSCRIPTIONAL ACTIVATOR PROTEIN MED"/>
    <property type="match status" value="1"/>
</dbReference>
<protein>
    <submittedName>
        <fullName evidence="9">BMP family ABC transporter substrate-binding protein</fullName>
    </submittedName>
</protein>
<dbReference type="InterPro" id="IPR050957">
    <property type="entry name" value="BMP_lipoprotein"/>
</dbReference>
<feature type="domain" description="ABC transporter substrate-binding protein PnrA-like" evidence="8">
    <location>
        <begin position="46"/>
        <end position="341"/>
    </location>
</feature>
<dbReference type="InterPro" id="IPR003760">
    <property type="entry name" value="PnrA-like"/>
</dbReference>
<proteinExistence type="inferred from homology"/>
<dbReference type="GO" id="GO:0005886">
    <property type="term" value="C:plasma membrane"/>
    <property type="evidence" value="ECO:0007669"/>
    <property type="project" value="UniProtKB-SubCell"/>
</dbReference>
<dbReference type="InterPro" id="IPR028082">
    <property type="entry name" value="Peripla_BP_I"/>
</dbReference>
<accession>A0A845QGP3</accession>
<feature type="signal peptide" evidence="7">
    <location>
        <begin position="1"/>
        <end position="24"/>
    </location>
</feature>
<keyword evidence="5" id="KW-0472">Membrane</keyword>
<evidence type="ECO:0000256" key="7">
    <source>
        <dbReference type="SAM" id="SignalP"/>
    </source>
</evidence>
<evidence type="ECO:0000313" key="10">
    <source>
        <dbReference type="Proteomes" id="UP000446866"/>
    </source>
</evidence>
<dbReference type="PROSITE" id="PS51257">
    <property type="entry name" value="PROKAR_LIPOPROTEIN"/>
    <property type="match status" value="1"/>
</dbReference>
<keyword evidence="4 7" id="KW-0732">Signal</keyword>
<evidence type="ECO:0000256" key="3">
    <source>
        <dbReference type="ARBA" id="ARBA00022475"/>
    </source>
</evidence>
<evidence type="ECO:0000313" key="9">
    <source>
        <dbReference type="EMBL" id="NBH61029.1"/>
    </source>
</evidence>
<gene>
    <name evidence="9" type="ORF">D0435_05100</name>
</gene>
<evidence type="ECO:0000256" key="4">
    <source>
        <dbReference type="ARBA" id="ARBA00022729"/>
    </source>
</evidence>
<dbReference type="SUPFAM" id="SSF53822">
    <property type="entry name" value="Periplasmic binding protein-like I"/>
    <property type="match status" value="1"/>
</dbReference>
<feature type="chain" id="PRO_5039042598" evidence="7">
    <location>
        <begin position="25"/>
        <end position="352"/>
    </location>
</feature>
<dbReference type="Proteomes" id="UP000446866">
    <property type="component" value="Unassembled WGS sequence"/>
</dbReference>
<sequence>MKMKKFISLTLAAVMVLSMSLFMASCGSSDDGGEAKEPAEGAMKITGVIATKLGDQSFNDSANDGLNELGEKGFDVKVTECNNDKTMFEQSLISAAENSEVVVGVGSELDMIGKVAKDYPDTKFIWVDNIVEDYKDIPNLTCISYKQNEGSYLVGYIAGSMTESNVVGFIGGQDIDVINDFRVGYTQGAEQAGKDLGKEIKVVKNYTNDWSDTNAGAEVAQSQASAGADIIFCAAGGSGNGAIMKAEELGIKCIGVDKDQRIEFPQYADYILCSMIKNVHKSIVDYVTMFAEDESKWIGGDIFYAGSDGEYVKVAYGSDDMEKLVSEDIIKALDEQMEKIKAGDIVVETALK</sequence>
<dbReference type="Gene3D" id="3.40.50.2300">
    <property type="match status" value="2"/>
</dbReference>
<evidence type="ECO:0000256" key="6">
    <source>
        <dbReference type="ARBA" id="ARBA00023288"/>
    </source>
</evidence>
<evidence type="ECO:0000256" key="5">
    <source>
        <dbReference type="ARBA" id="ARBA00023136"/>
    </source>
</evidence>